<dbReference type="AlphaFoldDB" id="A0A8H3QB32"/>
<dbReference type="Proteomes" id="UP000615446">
    <property type="component" value="Unassembled WGS sequence"/>
</dbReference>
<sequence>MSQNLSFPSNLQITANDQNNLNTFYDYNNSLPMTSQLPFVNSLNSDSSASQYYSRISNSINDQQASNYFNLPNSTTFGPSQPQVSIPKSNQIMNLNNFNTQHHSYSPVMSSQLNQNQSYVNGISTSGSYANSNMNTMNMPFMTDNSPYQFQQQNSLGYNSFHGQL</sequence>
<dbReference type="EMBL" id="BLAL01000011">
    <property type="protein sequence ID" value="GES74060.1"/>
    <property type="molecule type" value="Genomic_DNA"/>
</dbReference>
<name>A0A8H3QB32_9GLOM</name>
<protein>
    <submittedName>
        <fullName evidence="1">Uncharacterized protein</fullName>
    </submittedName>
</protein>
<accession>A0A8H3QB32</accession>
<comment type="caution">
    <text evidence="1">The sequence shown here is derived from an EMBL/GenBank/DDBJ whole genome shotgun (WGS) entry which is preliminary data.</text>
</comment>
<dbReference type="OrthoDB" id="2347581at2759"/>
<organism evidence="1 2">
    <name type="scientific">Rhizophagus clarus</name>
    <dbReference type="NCBI Taxonomy" id="94130"/>
    <lineage>
        <taxon>Eukaryota</taxon>
        <taxon>Fungi</taxon>
        <taxon>Fungi incertae sedis</taxon>
        <taxon>Mucoromycota</taxon>
        <taxon>Glomeromycotina</taxon>
        <taxon>Glomeromycetes</taxon>
        <taxon>Glomerales</taxon>
        <taxon>Glomeraceae</taxon>
        <taxon>Rhizophagus</taxon>
    </lineage>
</organism>
<evidence type="ECO:0000313" key="1">
    <source>
        <dbReference type="EMBL" id="GES74060.1"/>
    </source>
</evidence>
<gene>
    <name evidence="1" type="ORF">RCL2_000156100</name>
</gene>
<reference evidence="1" key="1">
    <citation type="submission" date="2019-10" db="EMBL/GenBank/DDBJ databases">
        <title>Conservation and host-specific expression of non-tandemly repeated heterogenous ribosome RNA gene in arbuscular mycorrhizal fungi.</title>
        <authorList>
            <person name="Maeda T."/>
            <person name="Kobayashi Y."/>
            <person name="Nakagawa T."/>
            <person name="Ezawa T."/>
            <person name="Yamaguchi K."/>
            <person name="Bino T."/>
            <person name="Nishimoto Y."/>
            <person name="Shigenobu S."/>
            <person name="Kawaguchi M."/>
        </authorList>
    </citation>
    <scope>NUCLEOTIDE SEQUENCE</scope>
    <source>
        <strain evidence="1">HR1</strain>
    </source>
</reference>
<evidence type="ECO:0000313" key="2">
    <source>
        <dbReference type="Proteomes" id="UP000615446"/>
    </source>
</evidence>
<proteinExistence type="predicted"/>